<protein>
    <submittedName>
        <fullName evidence="2">Uncharacterized protein</fullName>
    </submittedName>
</protein>
<comment type="caution">
    <text evidence="2">The sequence shown here is derived from an EMBL/GenBank/DDBJ whole genome shotgun (WGS) entry which is preliminary data.</text>
</comment>
<accession>A0ABQ2WG91</accession>
<dbReference type="Proteomes" id="UP000634667">
    <property type="component" value="Unassembled WGS sequence"/>
</dbReference>
<evidence type="ECO:0000313" key="2">
    <source>
        <dbReference type="EMBL" id="GGW50181.1"/>
    </source>
</evidence>
<feature type="region of interest" description="Disordered" evidence="1">
    <location>
        <begin position="56"/>
        <end position="75"/>
    </location>
</feature>
<dbReference type="EMBL" id="BMYR01000001">
    <property type="protein sequence ID" value="GGW50181.1"/>
    <property type="molecule type" value="Genomic_DNA"/>
</dbReference>
<reference evidence="3" key="1">
    <citation type="journal article" date="2019" name="Int. J. Syst. Evol. Microbiol.">
        <title>The Global Catalogue of Microorganisms (GCM) 10K type strain sequencing project: providing services to taxonomists for standard genome sequencing and annotation.</title>
        <authorList>
            <consortium name="The Broad Institute Genomics Platform"/>
            <consortium name="The Broad Institute Genome Sequencing Center for Infectious Disease"/>
            <person name="Wu L."/>
            <person name="Ma J."/>
        </authorList>
    </citation>
    <scope>NUCLEOTIDE SEQUENCE [LARGE SCALE GENOMIC DNA]</scope>
    <source>
        <strain evidence="3">KCTC 23723</strain>
    </source>
</reference>
<name>A0ABQ2WG91_9ALTE</name>
<proteinExistence type="predicted"/>
<dbReference type="RefSeq" id="WP_189479649.1">
    <property type="nucleotide sequence ID" value="NZ_BMYR01000001.1"/>
</dbReference>
<sequence length="82" mass="9710">MDIFMPFIQRTPGTPIEQEPKMVLPVFKEARLEPLKRHEQKYLILRRFAQRKQADGDFPVAPYTTPEEEQRVDKDGHVDIFV</sequence>
<evidence type="ECO:0000256" key="1">
    <source>
        <dbReference type="SAM" id="MobiDB-lite"/>
    </source>
</evidence>
<gene>
    <name evidence="2" type="ORF">GCM10008111_02540</name>
</gene>
<organism evidence="2 3">
    <name type="scientific">Alishewanella tabrizica</name>
    <dbReference type="NCBI Taxonomy" id="671278"/>
    <lineage>
        <taxon>Bacteria</taxon>
        <taxon>Pseudomonadati</taxon>
        <taxon>Pseudomonadota</taxon>
        <taxon>Gammaproteobacteria</taxon>
        <taxon>Alteromonadales</taxon>
        <taxon>Alteromonadaceae</taxon>
        <taxon>Alishewanella</taxon>
    </lineage>
</organism>
<keyword evidence="3" id="KW-1185">Reference proteome</keyword>
<evidence type="ECO:0000313" key="3">
    <source>
        <dbReference type="Proteomes" id="UP000634667"/>
    </source>
</evidence>